<feature type="transmembrane region" description="Helical" evidence="1">
    <location>
        <begin position="54"/>
        <end position="74"/>
    </location>
</feature>
<feature type="transmembrane region" description="Helical" evidence="1">
    <location>
        <begin position="12"/>
        <end position="33"/>
    </location>
</feature>
<dbReference type="Gene3D" id="1.20.120.1220">
    <property type="match status" value="1"/>
</dbReference>
<dbReference type="EMBL" id="JAWXYB010000018">
    <property type="protein sequence ID" value="MDX5931186.1"/>
    <property type="molecule type" value="Genomic_DNA"/>
</dbReference>
<dbReference type="InterPro" id="IPR000045">
    <property type="entry name" value="Prepilin_IV_endopep_pep"/>
</dbReference>
<feature type="transmembrane region" description="Helical" evidence="1">
    <location>
        <begin position="102"/>
        <end position="120"/>
    </location>
</feature>
<protein>
    <submittedName>
        <fullName evidence="3">Prepilin peptidase</fullName>
        <ecNumber evidence="3">3.4.23.43</ecNumber>
    </submittedName>
</protein>
<dbReference type="Pfam" id="PF01478">
    <property type="entry name" value="Peptidase_A24"/>
    <property type="match status" value="1"/>
</dbReference>
<accession>A0AAW9DRC7</accession>
<comment type="caution">
    <text evidence="3">The sequence shown here is derived from an EMBL/GenBank/DDBJ whole genome shotgun (WGS) entry which is preliminary data.</text>
</comment>
<feature type="domain" description="Prepilin type IV endopeptidase peptidase" evidence="2">
    <location>
        <begin position="14"/>
        <end position="119"/>
    </location>
</feature>
<keyword evidence="1" id="KW-0472">Membrane</keyword>
<evidence type="ECO:0000256" key="1">
    <source>
        <dbReference type="SAM" id="Phobius"/>
    </source>
</evidence>
<dbReference type="Proteomes" id="UP001279553">
    <property type="component" value="Unassembled WGS sequence"/>
</dbReference>
<keyword evidence="1" id="KW-1133">Transmembrane helix</keyword>
<gene>
    <name evidence="3" type="ORF">SIL87_10455</name>
</gene>
<dbReference type="RefSeq" id="WP_319614111.1">
    <property type="nucleotide sequence ID" value="NZ_JAWXYB010000018.1"/>
</dbReference>
<keyword evidence="1" id="KW-0812">Transmembrane</keyword>
<evidence type="ECO:0000313" key="4">
    <source>
        <dbReference type="Proteomes" id="UP001279553"/>
    </source>
</evidence>
<dbReference type="AlphaFoldDB" id="A0AAW9DRC7"/>
<evidence type="ECO:0000259" key="2">
    <source>
        <dbReference type="Pfam" id="PF01478"/>
    </source>
</evidence>
<organism evidence="3 4">
    <name type="scientific">Acidiphilium acidophilum</name>
    <name type="common">Thiobacillus acidophilus</name>
    <dbReference type="NCBI Taxonomy" id="76588"/>
    <lineage>
        <taxon>Bacteria</taxon>
        <taxon>Pseudomonadati</taxon>
        <taxon>Pseudomonadota</taxon>
        <taxon>Alphaproteobacteria</taxon>
        <taxon>Acetobacterales</taxon>
        <taxon>Acidocellaceae</taxon>
        <taxon>Acidiphilium</taxon>
    </lineage>
</organism>
<proteinExistence type="predicted"/>
<reference evidence="3 4" key="1">
    <citation type="submission" date="2023-11" db="EMBL/GenBank/DDBJ databases">
        <title>MicrobeMod: A computational toolkit for identifying prokaryotic methylation and restriction-modification with nanopore sequencing.</title>
        <authorList>
            <person name="Crits-Christoph A."/>
            <person name="Kang S.C."/>
            <person name="Lee H."/>
            <person name="Ostrov N."/>
        </authorList>
    </citation>
    <scope>NUCLEOTIDE SEQUENCE [LARGE SCALE GENOMIC DNA]</scope>
    <source>
        <strain evidence="3 4">DSMZ 700</strain>
    </source>
</reference>
<dbReference type="GO" id="GO:0004190">
    <property type="term" value="F:aspartic-type endopeptidase activity"/>
    <property type="evidence" value="ECO:0007669"/>
    <property type="project" value="UniProtKB-EC"/>
</dbReference>
<dbReference type="GO" id="GO:0016020">
    <property type="term" value="C:membrane"/>
    <property type="evidence" value="ECO:0007669"/>
    <property type="project" value="InterPro"/>
</dbReference>
<keyword evidence="4" id="KW-1185">Reference proteome</keyword>
<keyword evidence="3" id="KW-0378">Hydrolase</keyword>
<sequence>MTASDPFSLAWAGVILLCLIYAAVCDIAVRLIPNRISAAIAGLAVPLRLADHQLVPGLLVAGLIFAVLTLFWMMRLLGGGDVKLWTACTLLVAPNGLDQGRFAIRVMLVGGLLAVVYLILRSIVRLRGRRAVPVQHDPPPRRSLIARIWRTEQWRARHNGSIPYGVAIAASAIITLWPQVPR</sequence>
<evidence type="ECO:0000313" key="3">
    <source>
        <dbReference type="EMBL" id="MDX5931186.1"/>
    </source>
</evidence>
<dbReference type="EC" id="3.4.23.43" evidence="3"/>
<feature type="transmembrane region" description="Helical" evidence="1">
    <location>
        <begin position="162"/>
        <end position="180"/>
    </location>
</feature>
<name>A0AAW9DRC7_ACIAO</name>